<dbReference type="InterPro" id="IPR018958">
    <property type="entry name" value="Knr4/Smi1-like_dom"/>
</dbReference>
<dbReference type="RefSeq" id="WP_399594978.1">
    <property type="nucleotide sequence ID" value="NZ_JBITPR010000066.1"/>
</dbReference>
<name>A0ABW8BPN0_9ACTN</name>
<accession>A0ABW8BPN0</accession>
<feature type="domain" description="Knr4/Smi1-like" evidence="1">
    <location>
        <begin position="30"/>
        <end position="165"/>
    </location>
</feature>
<keyword evidence="3" id="KW-1185">Reference proteome</keyword>
<dbReference type="EMBL" id="JBITPR010000066">
    <property type="protein sequence ID" value="MFI7876040.1"/>
    <property type="molecule type" value="Genomic_DNA"/>
</dbReference>
<evidence type="ECO:0000313" key="3">
    <source>
        <dbReference type="Proteomes" id="UP001614264"/>
    </source>
</evidence>
<dbReference type="SMART" id="SM00860">
    <property type="entry name" value="SMI1_KNR4"/>
    <property type="match status" value="1"/>
</dbReference>
<protein>
    <submittedName>
        <fullName evidence="2">SMI1/KNR4 family protein</fullName>
    </submittedName>
</protein>
<dbReference type="InterPro" id="IPR037883">
    <property type="entry name" value="Knr4/Smi1-like_sf"/>
</dbReference>
<dbReference type="Pfam" id="PF09346">
    <property type="entry name" value="SMI1_KNR4"/>
    <property type="match status" value="1"/>
</dbReference>
<dbReference type="Proteomes" id="UP001614264">
    <property type="component" value="Unassembled WGS sequence"/>
</dbReference>
<evidence type="ECO:0000313" key="2">
    <source>
        <dbReference type="EMBL" id="MFI7876040.1"/>
    </source>
</evidence>
<dbReference type="SUPFAM" id="SSF160631">
    <property type="entry name" value="SMI1/KNR4-like"/>
    <property type="match status" value="1"/>
</dbReference>
<comment type="caution">
    <text evidence="2">The sequence shown here is derived from an EMBL/GenBank/DDBJ whole genome shotgun (WGS) entry which is preliminary data.</text>
</comment>
<gene>
    <name evidence="2" type="ORF">AB4829_36285</name>
</gene>
<reference evidence="2 3" key="1">
    <citation type="submission" date="2024-07" db="EMBL/GenBank/DDBJ databases">
        <title>Whole genome sequencing of Prodigiosin pigment-producing Streptomyces salinarius isolated from rhizosphere soil of Arachis hypogaea.</title>
        <authorList>
            <person name="Vidhya A."/>
            <person name="Ramya S."/>
        </authorList>
    </citation>
    <scope>NUCLEOTIDE SEQUENCE [LARGE SCALE GENOMIC DNA]</scope>
    <source>
        <strain evidence="2 3">VRMG2420</strain>
    </source>
</reference>
<evidence type="ECO:0000259" key="1">
    <source>
        <dbReference type="SMART" id="SM00860"/>
    </source>
</evidence>
<organism evidence="2 3">
    <name type="scientific">Streptomyces salinarius</name>
    <dbReference type="NCBI Taxonomy" id="2762598"/>
    <lineage>
        <taxon>Bacteria</taxon>
        <taxon>Bacillati</taxon>
        <taxon>Actinomycetota</taxon>
        <taxon>Actinomycetes</taxon>
        <taxon>Kitasatosporales</taxon>
        <taxon>Streptomycetaceae</taxon>
        <taxon>Streptomyces</taxon>
    </lineage>
</organism>
<sequence length="268" mass="29731">MTDLIRAWERIEGWLREHQCTSALSSLHPPASEEAVQWLQDALAYPLHPDLLQWLRIHGGAPLYRAPVWPGGHVPYDVDVLAGGPEYMEEMLEEFSEQRAEDPEHWAQDPWADPLWLPVAGTNTGESLLVDHRPGDTYGSVIEVDYEGNEVTAVRWSSLGEMVRLMADSLESGLPMPYSDQYVRVPRLDEGPPRSLDWKLEKVENQGGDAEVSPEAASSGSWGSAVVSRHPFSSVSLVVMLTIVWAGVGCDLDRTDRLSAVQAADHRA</sequence>
<proteinExistence type="predicted"/>